<dbReference type="RefSeq" id="WP_376847587.1">
    <property type="nucleotide sequence ID" value="NZ_JBHSFW010000023.1"/>
</dbReference>
<keyword evidence="2" id="KW-1133">Transmembrane helix</keyword>
<dbReference type="EMBL" id="JBHSFW010000023">
    <property type="protein sequence ID" value="MFC4620477.1"/>
    <property type="molecule type" value="Genomic_DNA"/>
</dbReference>
<feature type="compositionally biased region" description="Basic and acidic residues" evidence="1">
    <location>
        <begin position="19"/>
        <end position="63"/>
    </location>
</feature>
<dbReference type="Pfam" id="PF11772">
    <property type="entry name" value="EpuA"/>
    <property type="match status" value="1"/>
</dbReference>
<protein>
    <submittedName>
        <fullName evidence="3">DNA-directed RNA polymerase subunit beta</fullName>
    </submittedName>
</protein>
<evidence type="ECO:0000313" key="3">
    <source>
        <dbReference type="EMBL" id="MFC4620477.1"/>
    </source>
</evidence>
<keyword evidence="3" id="KW-0804">Transcription</keyword>
<proteinExistence type="predicted"/>
<name>A0ABV9GR20_9BACL</name>
<organism evidence="3 4">
    <name type="scientific">Camelliibacillus cellulosilyticus</name>
    <dbReference type="NCBI Taxonomy" id="2174486"/>
    <lineage>
        <taxon>Bacteria</taxon>
        <taxon>Bacillati</taxon>
        <taxon>Bacillota</taxon>
        <taxon>Bacilli</taxon>
        <taxon>Bacillales</taxon>
        <taxon>Sporolactobacillaceae</taxon>
        <taxon>Camelliibacillus</taxon>
    </lineage>
</organism>
<feature type="region of interest" description="Disordered" evidence="1">
    <location>
        <begin position="1"/>
        <end position="69"/>
    </location>
</feature>
<gene>
    <name evidence="3" type="ORF">ACFO4N_17395</name>
</gene>
<keyword evidence="4" id="KW-1185">Reference proteome</keyword>
<dbReference type="Proteomes" id="UP001596022">
    <property type="component" value="Unassembled WGS sequence"/>
</dbReference>
<feature type="transmembrane region" description="Helical" evidence="2">
    <location>
        <begin position="80"/>
        <end position="103"/>
    </location>
</feature>
<comment type="caution">
    <text evidence="3">The sequence shown here is derived from an EMBL/GenBank/DDBJ whole genome shotgun (WGS) entry which is preliminary data.</text>
</comment>
<reference evidence="4" key="1">
    <citation type="journal article" date="2019" name="Int. J. Syst. Evol. Microbiol.">
        <title>The Global Catalogue of Microorganisms (GCM) 10K type strain sequencing project: providing services to taxonomists for standard genome sequencing and annotation.</title>
        <authorList>
            <consortium name="The Broad Institute Genomics Platform"/>
            <consortium name="The Broad Institute Genome Sequencing Center for Infectious Disease"/>
            <person name="Wu L."/>
            <person name="Ma J."/>
        </authorList>
    </citation>
    <scope>NUCLEOTIDE SEQUENCE [LARGE SCALE GENOMIC DNA]</scope>
    <source>
        <strain evidence="4">CGMCC 1.16306</strain>
    </source>
</reference>
<dbReference type="GO" id="GO:0000428">
    <property type="term" value="C:DNA-directed RNA polymerase complex"/>
    <property type="evidence" value="ECO:0007669"/>
    <property type="project" value="UniProtKB-KW"/>
</dbReference>
<sequence>MVTIENDHKEPNSRVARRKAMEQAKSDKKPKPEVADESKAKSVQELQEKAGDAENVDKRETNRKEKRKEKRRLKVRLIPIWLRLIILLALAICALIVGAMIGYRIGDGNPLDVFKLHTWTHIRDIIYK</sequence>
<keyword evidence="3" id="KW-0240">DNA-directed RNA polymerase</keyword>
<keyword evidence="2" id="KW-0812">Transmembrane</keyword>
<keyword evidence="2" id="KW-0472">Membrane</keyword>
<dbReference type="InterPro" id="IPR024596">
    <property type="entry name" value="RNApol_su_b/EpuA"/>
</dbReference>
<evidence type="ECO:0000256" key="1">
    <source>
        <dbReference type="SAM" id="MobiDB-lite"/>
    </source>
</evidence>
<feature type="compositionally biased region" description="Basic and acidic residues" evidence="1">
    <location>
        <begin position="1"/>
        <end position="12"/>
    </location>
</feature>
<evidence type="ECO:0000256" key="2">
    <source>
        <dbReference type="SAM" id="Phobius"/>
    </source>
</evidence>
<evidence type="ECO:0000313" key="4">
    <source>
        <dbReference type="Proteomes" id="UP001596022"/>
    </source>
</evidence>
<accession>A0ABV9GR20</accession>